<keyword evidence="5 8" id="KW-0520">NAD</keyword>
<comment type="similarity">
    <text evidence="8">Belongs to the NnrD/CARKD family.</text>
</comment>
<proteinExistence type="inferred from homology"/>
<dbReference type="GO" id="GO:0005737">
    <property type="term" value="C:cytoplasm"/>
    <property type="evidence" value="ECO:0007669"/>
    <property type="project" value="UniProtKB-SubCell"/>
</dbReference>
<evidence type="ECO:0000256" key="3">
    <source>
        <dbReference type="ARBA" id="ARBA00022840"/>
    </source>
</evidence>
<comment type="function">
    <text evidence="8">Catalyzes the dehydration of the S-form of NAD(P)HX at the expense of ATP, which is converted to ADP. Together with NAD(P)HX epimerase, which catalyzes the epimerization of the S- and R-forms, the enzyme allows the repair of both epimers of NAD(P)HX, a damaged form of NAD(P)H that is a result of enzymatic or heat-dependent hydration.</text>
</comment>
<feature type="binding site" evidence="8">
    <location>
        <begin position="216"/>
        <end position="220"/>
    </location>
    <ligand>
        <name>ATP</name>
        <dbReference type="ChEBI" id="CHEBI:30616"/>
    </ligand>
</feature>
<dbReference type="InterPro" id="IPR029056">
    <property type="entry name" value="Ribokinase-like"/>
</dbReference>
<dbReference type="PROSITE" id="PS51383">
    <property type="entry name" value="YJEF_C_3"/>
    <property type="match status" value="1"/>
</dbReference>
<dbReference type="HAMAP" id="MF_01965">
    <property type="entry name" value="NADHX_dehydratase"/>
    <property type="match status" value="1"/>
</dbReference>
<dbReference type="PANTHER" id="PTHR12592">
    <property type="entry name" value="ATP-DEPENDENT (S)-NAD(P)H-HYDRATE DEHYDRATASE FAMILY MEMBER"/>
    <property type="match status" value="1"/>
</dbReference>
<dbReference type="AlphaFoldDB" id="A0A060THH9"/>
<dbReference type="CDD" id="cd01171">
    <property type="entry name" value="YXKO-related"/>
    <property type="match status" value="1"/>
</dbReference>
<comment type="cofactor">
    <cofactor evidence="8">
        <name>Mg(2+)</name>
        <dbReference type="ChEBI" id="CHEBI:18420"/>
    </cofactor>
</comment>
<dbReference type="SUPFAM" id="SSF53613">
    <property type="entry name" value="Ribokinase-like"/>
    <property type="match status" value="1"/>
</dbReference>
<feature type="binding site" evidence="8">
    <location>
        <begin position="175"/>
        <end position="181"/>
    </location>
    <ligand>
        <name>(6S)-NADPHX</name>
        <dbReference type="ChEBI" id="CHEBI:64076"/>
    </ligand>
</feature>
<dbReference type="EC" id="4.2.1.93" evidence="8"/>
<keyword evidence="6 8" id="KW-0456">Lyase</keyword>
<keyword evidence="2 8" id="KW-0547">Nucleotide-binding</keyword>
<evidence type="ECO:0000256" key="7">
    <source>
        <dbReference type="ARBA" id="ARBA00047472"/>
    </source>
</evidence>
<dbReference type="PROSITE" id="PS01049">
    <property type="entry name" value="YJEF_C_1"/>
    <property type="match status" value="1"/>
</dbReference>
<evidence type="ECO:0000256" key="8">
    <source>
        <dbReference type="HAMAP-Rule" id="MF_03157"/>
    </source>
</evidence>
<feature type="binding site" evidence="8">
    <location>
        <begin position="235"/>
        <end position="244"/>
    </location>
    <ligand>
        <name>ATP</name>
        <dbReference type="ChEBI" id="CHEBI:30616"/>
    </ligand>
</feature>
<evidence type="ECO:0000256" key="1">
    <source>
        <dbReference type="ARBA" id="ARBA00022553"/>
    </source>
</evidence>
<feature type="domain" description="YjeF C-terminal" evidence="9">
    <location>
        <begin position="12"/>
        <end position="320"/>
    </location>
</feature>
<keyword evidence="3 8" id="KW-0067">ATP-binding</keyword>
<keyword evidence="1 8" id="KW-0597">Phosphoprotein</keyword>
<reference evidence="10" key="1">
    <citation type="submission" date="2014-02" db="EMBL/GenBank/DDBJ databases">
        <authorList>
            <person name="Genoscope - CEA"/>
        </authorList>
    </citation>
    <scope>NUCLEOTIDE SEQUENCE</scope>
    <source>
        <strain evidence="10">LS3</strain>
    </source>
</reference>
<comment type="catalytic activity">
    <reaction evidence="7 8">
        <text>(6S)-NADPHX + ATP = ADP + phosphate + NADPH + H(+)</text>
        <dbReference type="Rhea" id="RHEA:32231"/>
        <dbReference type="ChEBI" id="CHEBI:15378"/>
        <dbReference type="ChEBI" id="CHEBI:30616"/>
        <dbReference type="ChEBI" id="CHEBI:43474"/>
        <dbReference type="ChEBI" id="CHEBI:57783"/>
        <dbReference type="ChEBI" id="CHEBI:64076"/>
        <dbReference type="ChEBI" id="CHEBI:456216"/>
        <dbReference type="EC" id="4.2.1.93"/>
    </reaction>
</comment>
<feature type="binding site" evidence="8">
    <location>
        <position position="245"/>
    </location>
    <ligand>
        <name>(6S)-NADPHX</name>
        <dbReference type="ChEBI" id="CHEBI:64076"/>
    </ligand>
</feature>
<dbReference type="GO" id="GO:0005524">
    <property type="term" value="F:ATP binding"/>
    <property type="evidence" value="ECO:0007669"/>
    <property type="project" value="UniProtKB-KW"/>
</dbReference>
<evidence type="ECO:0000313" key="10">
    <source>
        <dbReference type="EMBL" id="CDP38616.1"/>
    </source>
</evidence>
<dbReference type="FunFam" id="3.40.1190.20:FF:000023">
    <property type="entry name" value="ATP-dependent (S)-NAD(P)H-hydrate dehydratase"/>
    <property type="match status" value="1"/>
</dbReference>
<protein>
    <recommendedName>
        <fullName evidence="8">ATP-dependent (S)-NAD(P)H-hydrate dehydratase</fullName>
        <ecNumber evidence="8">4.2.1.93</ecNumber>
    </recommendedName>
    <alternativeName>
        <fullName evidence="8">ATP-dependent NAD(P)HX dehydratase</fullName>
    </alternativeName>
</protein>
<evidence type="ECO:0000256" key="5">
    <source>
        <dbReference type="ARBA" id="ARBA00023027"/>
    </source>
</evidence>
<dbReference type="GO" id="GO:0046496">
    <property type="term" value="P:nicotinamide nucleotide metabolic process"/>
    <property type="evidence" value="ECO:0007669"/>
    <property type="project" value="UniProtKB-UniRule"/>
</dbReference>
<dbReference type="Gene3D" id="3.40.1190.20">
    <property type="match status" value="1"/>
</dbReference>
<accession>A0A060THH9</accession>
<name>A0A060THH9_BLAAD</name>
<dbReference type="NCBIfam" id="TIGR00196">
    <property type="entry name" value="yjeF_cterm"/>
    <property type="match status" value="1"/>
</dbReference>
<dbReference type="InterPro" id="IPR017953">
    <property type="entry name" value="Carbohydrate_kinase_pred_CS"/>
</dbReference>
<evidence type="ECO:0000256" key="2">
    <source>
        <dbReference type="ARBA" id="ARBA00022741"/>
    </source>
</evidence>
<feature type="binding site" evidence="8">
    <location>
        <position position="122"/>
    </location>
    <ligand>
        <name>(6S)-NADPHX</name>
        <dbReference type="ChEBI" id="CHEBI:64076"/>
    </ligand>
</feature>
<gene>
    <name evidence="10" type="ORF">GNLVRS02_ARAD1D38632g</name>
</gene>
<comment type="catalytic activity">
    <reaction evidence="8">
        <text>(6S)-NADHX + ATP = ADP + phosphate + NADH + H(+)</text>
        <dbReference type="Rhea" id="RHEA:19017"/>
        <dbReference type="ChEBI" id="CHEBI:15378"/>
        <dbReference type="ChEBI" id="CHEBI:30616"/>
        <dbReference type="ChEBI" id="CHEBI:43474"/>
        <dbReference type="ChEBI" id="CHEBI:57945"/>
        <dbReference type="ChEBI" id="CHEBI:64074"/>
        <dbReference type="ChEBI" id="CHEBI:456216"/>
        <dbReference type="EC" id="4.2.1.93"/>
    </reaction>
</comment>
<dbReference type="PANTHER" id="PTHR12592:SF0">
    <property type="entry name" value="ATP-DEPENDENT (S)-NAD(P)H-HYDRATE DEHYDRATASE"/>
    <property type="match status" value="1"/>
</dbReference>
<evidence type="ECO:0000259" key="9">
    <source>
        <dbReference type="PROSITE" id="PS51383"/>
    </source>
</evidence>
<organism evidence="10">
    <name type="scientific">Blastobotrys adeninivorans</name>
    <name type="common">Yeast</name>
    <name type="synonym">Arxula adeninivorans</name>
    <dbReference type="NCBI Taxonomy" id="409370"/>
    <lineage>
        <taxon>Eukaryota</taxon>
        <taxon>Fungi</taxon>
        <taxon>Dikarya</taxon>
        <taxon>Ascomycota</taxon>
        <taxon>Saccharomycotina</taxon>
        <taxon>Dipodascomycetes</taxon>
        <taxon>Dipodascales</taxon>
        <taxon>Trichomonascaceae</taxon>
        <taxon>Blastobotrys</taxon>
    </lineage>
</organism>
<dbReference type="GO" id="GO:0047453">
    <property type="term" value="F:ATP-dependent NAD(P)H-hydrate dehydratase activity"/>
    <property type="evidence" value="ECO:0007669"/>
    <property type="project" value="UniProtKB-UniRule"/>
</dbReference>
<reference evidence="10" key="2">
    <citation type="submission" date="2014-06" db="EMBL/GenBank/DDBJ databases">
        <title>The complete genome of Blastobotrys (Arxula) adeninivorans LS3 - a yeast of biotechnological interest.</title>
        <authorList>
            <person name="Kunze G."/>
            <person name="Gaillardin C."/>
            <person name="Czernicka M."/>
            <person name="Durrens P."/>
            <person name="Martin T."/>
            <person name="Boer E."/>
            <person name="Gabaldon T."/>
            <person name="Cruz J."/>
            <person name="Talla E."/>
            <person name="Marck C."/>
            <person name="Goffeau A."/>
            <person name="Barbe V."/>
            <person name="Baret P."/>
            <person name="Baronian K."/>
            <person name="Beier S."/>
            <person name="Bleykasten C."/>
            <person name="Bode R."/>
            <person name="Casaregola S."/>
            <person name="Despons L."/>
            <person name="Fairhead C."/>
            <person name="Giersberg M."/>
            <person name="Gierski P."/>
            <person name="Hahnel U."/>
            <person name="Hartmann A."/>
            <person name="Jankowska D."/>
            <person name="Jubin C."/>
            <person name="Jung P."/>
            <person name="Lafontaine I."/>
            <person name="Leh-Louis V."/>
            <person name="Lemaire M."/>
            <person name="Marcet-Houben M."/>
            <person name="Mascher M."/>
            <person name="Morel G."/>
            <person name="Richard G.-F."/>
            <person name="Riechen J."/>
            <person name="Sacerdot C."/>
            <person name="Sarkar A."/>
            <person name="Savel G."/>
            <person name="Schacherer J."/>
            <person name="Sherman D."/>
            <person name="Straub M.-L."/>
            <person name="Stein N."/>
            <person name="Thierry A."/>
            <person name="Trautwein-Schult A."/>
            <person name="Westhof E."/>
            <person name="Worch S."/>
            <person name="Dujon B."/>
            <person name="Souciet J.-L."/>
            <person name="Wincker P."/>
            <person name="Scholz U."/>
            <person name="Neuveglise N."/>
        </authorList>
    </citation>
    <scope>NUCLEOTIDE SEQUENCE</scope>
    <source>
        <strain evidence="10">LS3</strain>
    </source>
</reference>
<dbReference type="EMBL" id="HG937694">
    <property type="protein sequence ID" value="CDP38616.1"/>
    <property type="molecule type" value="Genomic_DNA"/>
</dbReference>
<keyword evidence="8" id="KW-0963">Cytoplasm</keyword>
<dbReference type="InterPro" id="IPR000631">
    <property type="entry name" value="CARKD"/>
</dbReference>
<dbReference type="GO" id="GO:0110051">
    <property type="term" value="P:metabolite repair"/>
    <property type="evidence" value="ECO:0007669"/>
    <property type="project" value="TreeGrafter"/>
</dbReference>
<keyword evidence="4" id="KW-0521">NADP</keyword>
<comment type="subcellular location">
    <subcellularLocation>
        <location evidence="8">Cytoplasm</location>
    </subcellularLocation>
</comment>
<sequence>MSALKGKGTQELINLTKKIVPPLLDSFHKGQAGRVAIVGGSEDYTGAPYFSAMASTLLGADMSHVICDSAAGTVIKSYSPNLMVHPYLHSTASLPESVSEKQIMDRVASILDRVHVIVVGPGLGRDSLMQKLAANIIEAAKQREMPIVIDADGLYLIQNQVELVKGYTNAILTPNVVEFKRLQEAVGIDPSKDGTSASDKCKQLALKFGGLVIIQKGSTDFISNGTVTITGDLNGSKKRVSGQGDTLSGSLATFMAWRLAYHNGLWDHPNELSHSDTMLLAAFGGSCITRNSARLAFENYGRSMVTSNLSDYIGKSYSELLEDHQSHL</sequence>
<evidence type="ECO:0000256" key="4">
    <source>
        <dbReference type="ARBA" id="ARBA00022857"/>
    </source>
</evidence>
<dbReference type="PhylomeDB" id="A0A060THH9"/>
<evidence type="ECO:0000256" key="6">
    <source>
        <dbReference type="ARBA" id="ARBA00023239"/>
    </source>
</evidence>
<dbReference type="Pfam" id="PF01256">
    <property type="entry name" value="Carb_kinase"/>
    <property type="match status" value="1"/>
</dbReference>